<name>Q84455_PBCV1</name>
<keyword evidence="1" id="KW-0472">Membrane</keyword>
<keyword evidence="1" id="KW-0812">Transmembrane</keyword>
<feature type="transmembrane region" description="Helical" evidence="1">
    <location>
        <begin position="48"/>
        <end position="69"/>
    </location>
</feature>
<organism evidence="2 3">
    <name type="scientific">Paramecium bursaria Chlorella virus 1</name>
    <name type="common">PBCV-1</name>
    <dbReference type="NCBI Taxonomy" id="10506"/>
    <lineage>
        <taxon>Viruses</taxon>
        <taxon>Varidnaviria</taxon>
        <taxon>Bamfordvirae</taxon>
        <taxon>Nucleocytoviricota</taxon>
        <taxon>Megaviricetes</taxon>
        <taxon>Algavirales</taxon>
        <taxon>Phycodnaviridae</taxon>
        <taxon>Chlorovirus</taxon>
        <taxon>Chlorovirus vanettense</taxon>
    </lineage>
</organism>
<feature type="transmembrane region" description="Helical" evidence="1">
    <location>
        <begin position="145"/>
        <end position="169"/>
    </location>
</feature>
<feature type="transmembrane region" description="Helical" evidence="1">
    <location>
        <begin position="75"/>
        <end position="103"/>
    </location>
</feature>
<reference evidence="2 3" key="3">
    <citation type="journal article" date="1996" name="Virology">
        <title>Analysis of 94 kb of the chlorella virus PBCV-1 330-kb genome: map positions 88 to 182.</title>
        <authorList>
            <person name="Lu Z."/>
            <person name="Li Y."/>
            <person name="Que Q."/>
            <person name="Kutish G.F."/>
            <person name="Rock D.L."/>
            <person name="Van Etten J.L."/>
        </authorList>
    </citation>
    <scope>NUCLEOTIDE SEQUENCE [LARGE SCALE GENOMIC DNA]</scope>
</reference>
<reference evidence="2 3" key="5">
    <citation type="journal article" date="1997" name="Virology">
        <title>Analysis of 74 kb of DNA located at the right end of the 330-kb chlorella virus PBCV-1 genome.</title>
        <authorList>
            <person name="Li Y."/>
            <person name="Lu Z."/>
            <person name="Sun L."/>
            <person name="Ropp S."/>
            <person name="Kutish G.F."/>
            <person name="Rock D.L."/>
            <person name="Van Etten J.L."/>
        </authorList>
    </citation>
    <scope>NUCLEOTIDE SEQUENCE [LARGE SCALE GENOMIC DNA]</scope>
</reference>
<reference evidence="2 3" key="2">
    <citation type="journal article" date="1995" name="Virology">
        <title>Analysis of 43 kb of the Chlorella virus PBCV-1 330-kb genome: map positions 45 to 88.</title>
        <authorList>
            <person name="Li Y."/>
            <person name="Lu Z."/>
            <person name="Burbank D.E."/>
            <person name="Kutish G.F."/>
            <person name="Rock D.L."/>
            <person name="Van Etten J.L."/>
        </authorList>
    </citation>
    <scope>NUCLEOTIDE SEQUENCE [LARGE SCALE GENOMIC DNA]</scope>
</reference>
<keyword evidence="3" id="KW-1185">Reference proteome</keyword>
<sequence length="182" mass="20728">MLNVFLSIRNQPDFCCALNLFFAILNDIVTSFFFAFIDFFIAFKRFACAFRCAISAGFTVFFIFLATFFSSAWMFFSAFLTISTCSLASFTRFLAMASALIFFRCIASSFAGICFLVMGVNLIDFPSLFIYLTDAIGFPEAFENVTLFFTTFFTGAIAHTGYIITVYFFKNLRKIKCKLQIF</sequence>
<dbReference type="PIR" id="T17625">
    <property type="entry name" value="T17625"/>
</dbReference>
<feature type="transmembrane region" description="Helical" evidence="1">
    <location>
        <begin position="20"/>
        <end position="41"/>
    </location>
</feature>
<evidence type="ECO:0000256" key="1">
    <source>
        <dbReference type="SAM" id="Phobius"/>
    </source>
</evidence>
<keyword evidence="1" id="KW-1133">Transmembrane helix</keyword>
<evidence type="ECO:0000313" key="3">
    <source>
        <dbReference type="Proteomes" id="UP000000862"/>
    </source>
</evidence>
<organismHost>
    <name type="scientific">Chlorella</name>
    <dbReference type="NCBI Taxonomy" id="3071"/>
</organismHost>
<dbReference type="Proteomes" id="UP000000862">
    <property type="component" value="Segment"/>
</dbReference>
<feature type="transmembrane region" description="Helical" evidence="1">
    <location>
        <begin position="110"/>
        <end position="133"/>
    </location>
</feature>
<dbReference type="KEGG" id="vg:917828"/>
<reference evidence="2 3" key="1">
    <citation type="journal article" date="1995" name="Virology">
        <title>Analysis of 45 kb of DNA located at the left end of the chlorella virus PBCV-1 genome.</title>
        <authorList>
            <person name="Lu Z."/>
            <person name="Li Y."/>
            <person name="Zhang Y."/>
            <person name="Kutish G.F."/>
            <person name="Rock D.L."/>
            <person name="Van Etten J.L."/>
        </authorList>
    </citation>
    <scope>NUCLEOTIDE SEQUENCE [LARGE SCALE GENOMIC DNA]</scope>
</reference>
<evidence type="ECO:0000313" key="2">
    <source>
        <dbReference type="EMBL" id="AAC96503.1"/>
    </source>
</evidence>
<reference evidence="2 3" key="4">
    <citation type="journal article" date="1996" name="Virology">
        <title>Analysis of 76 kb of the chlorella virus PBCV-1 330-kb genome: map positions 182 to 258.</title>
        <authorList>
            <person name="Kutish G.F."/>
            <person name="Li Y."/>
            <person name="Lu Z."/>
            <person name="Furuta M."/>
            <person name="Rock D.L."/>
            <person name="Van Etten J.L."/>
        </authorList>
    </citation>
    <scope>NUCLEOTIDE SEQUENCE [LARGE SCALE GENOMIC DNA]</scope>
</reference>
<reference evidence="2 3" key="6">
    <citation type="journal article" date="1999" name="Virology">
        <title>Chlorella virus PBCV-1 encodes a functional homospermidine synthase.</title>
        <authorList>
            <person name="Kaiser A."/>
            <person name="Vollmert M."/>
            <person name="Tholl D."/>
            <person name="Graves M.V."/>
            <person name="Gurnon J.R."/>
            <person name="Xing W."/>
            <person name="Lisec A.D."/>
            <person name="Nickerson K.W."/>
            <person name="Van Etten J.L."/>
        </authorList>
    </citation>
    <scope>NUCLEOTIDE SEQUENCE [LARGE SCALE GENOMIC DNA]</scope>
</reference>
<gene>
    <name evidence="2" type="primary">A135L</name>
</gene>
<protein>
    <submittedName>
        <fullName evidence="2">Uncharacterized protein</fullName>
    </submittedName>
</protein>
<proteinExistence type="predicted"/>
<reference evidence="2 3" key="7">
    <citation type="journal article" date="2000" name="Virology">
        <title>Characterization of a beta-1,3-glucanase encoded by chlorella virus PBCV-1.</title>
        <authorList>
            <person name="Sun L."/>
            <person name="Gurnon J.R."/>
            <person name="Adams B.J."/>
            <person name="Graves M.V."/>
            <person name="Van Etten J.L."/>
        </authorList>
    </citation>
    <scope>NUCLEOTIDE SEQUENCE [LARGE SCALE GENOMIC DNA]</scope>
</reference>
<accession>Q84455</accession>
<dbReference type="RefSeq" id="NP_048483.1">
    <property type="nucleotide sequence ID" value="NC_000852.5"/>
</dbReference>
<dbReference type="EMBL" id="JF411744">
    <property type="protein sequence ID" value="AAC96503.1"/>
    <property type="molecule type" value="Genomic_DNA"/>
</dbReference>
<reference evidence="2 3" key="8">
    <citation type="journal article" date="2010" name="J. Virol.">
        <title>Microarray analysis of Paramecium bursaria chlorella virus 1 transcription.</title>
        <authorList>
            <person name="Yanai-Balser G.M."/>
            <person name="Duncan G.A."/>
            <person name="Eudy J.D."/>
            <person name="Wang D."/>
            <person name="Li X."/>
            <person name="Agarkova I.V."/>
            <person name="Dunigan D.D."/>
            <person name="Van Etten J.L."/>
        </authorList>
    </citation>
    <scope>NUCLEOTIDE SEQUENCE [LARGE SCALE GENOMIC DNA]</scope>
</reference>
<dbReference type="GeneID" id="917828"/>